<keyword evidence="4" id="KW-1185">Reference proteome</keyword>
<sequence length="337" mass="36568">MASANAIRLAGFGLRMLQLFSSLIIVGVFSYFLAVLADHNEHAPEWLKAVAVIAGVAAIYAIFTSFFILAYGGLLVFSRISMLFDGSFAVAFLAICLMTRHGAPPCTGRVTTPVGSGDAEDPGAAFGDEGTGIGRGDNITSMRYLATACKLEKGAFAVSIIGIALFLLSILIQKAFENHQRASKPSSMRLSRTSTRLRQRFWPRRQAQGSSTDHTLEYSQASLTPGANSLEDKSKVEKPRLANFLQRLGNDSKRNTDPENIQLRQGVQSGNLQSEPSPSYGYGRNAYTVTSPDGPILPTSQESPNPWARSEYADYTYGESGIDVGEYSHGYGYNSHR</sequence>
<organism evidence="3 4">
    <name type="scientific">Trichophyton interdigitale (strain MR816)</name>
    <dbReference type="NCBI Taxonomy" id="1215338"/>
    <lineage>
        <taxon>Eukaryota</taxon>
        <taxon>Fungi</taxon>
        <taxon>Dikarya</taxon>
        <taxon>Ascomycota</taxon>
        <taxon>Pezizomycotina</taxon>
        <taxon>Eurotiomycetes</taxon>
        <taxon>Eurotiomycetidae</taxon>
        <taxon>Onygenales</taxon>
        <taxon>Arthrodermataceae</taxon>
        <taxon>Trichophyton</taxon>
    </lineage>
</organism>
<gene>
    <name evidence="3" type="ORF">H109_03546</name>
</gene>
<feature type="compositionally biased region" description="Polar residues" evidence="1">
    <location>
        <begin position="207"/>
        <end position="227"/>
    </location>
</feature>
<evidence type="ECO:0000256" key="2">
    <source>
        <dbReference type="SAM" id="Phobius"/>
    </source>
</evidence>
<feature type="transmembrane region" description="Helical" evidence="2">
    <location>
        <begin position="12"/>
        <end position="34"/>
    </location>
</feature>
<dbReference type="OrthoDB" id="5342507at2759"/>
<dbReference type="AlphaFoldDB" id="A0A059JAT0"/>
<feature type="transmembrane region" description="Helical" evidence="2">
    <location>
        <begin position="154"/>
        <end position="172"/>
    </location>
</feature>
<protein>
    <recommendedName>
        <fullName evidence="5">MARVEL domain-containing protein</fullName>
    </recommendedName>
</protein>
<dbReference type="OMA" id="HGANSCS"/>
<dbReference type="EMBL" id="AOKY01000253">
    <property type="protein sequence ID" value="KDB24577.1"/>
    <property type="molecule type" value="Genomic_DNA"/>
</dbReference>
<evidence type="ECO:0008006" key="5">
    <source>
        <dbReference type="Google" id="ProtNLM"/>
    </source>
</evidence>
<dbReference type="HOGENOM" id="CLU_057540_0_0_1"/>
<keyword evidence="2" id="KW-1133">Transmembrane helix</keyword>
<name>A0A059JAT0_TRIIM</name>
<comment type="caution">
    <text evidence="3">The sequence shown here is derived from an EMBL/GenBank/DDBJ whole genome shotgun (WGS) entry which is preliminary data.</text>
</comment>
<evidence type="ECO:0000313" key="3">
    <source>
        <dbReference type="EMBL" id="KDB24577.1"/>
    </source>
</evidence>
<feature type="region of interest" description="Disordered" evidence="1">
    <location>
        <begin position="182"/>
        <end position="236"/>
    </location>
</feature>
<proteinExistence type="predicted"/>
<accession>A0A059JAT0</accession>
<dbReference type="STRING" id="1215338.A0A059JAT0"/>
<feature type="transmembrane region" description="Helical" evidence="2">
    <location>
        <begin position="46"/>
        <end position="71"/>
    </location>
</feature>
<keyword evidence="2" id="KW-0472">Membrane</keyword>
<dbReference type="Proteomes" id="UP000024533">
    <property type="component" value="Unassembled WGS sequence"/>
</dbReference>
<reference evidence="3 4" key="1">
    <citation type="submission" date="2014-02" db="EMBL/GenBank/DDBJ databases">
        <title>The Genome Sequence of Trichophyton interdigitale MR816.</title>
        <authorList>
            <consortium name="The Broad Institute Genomics Platform"/>
            <person name="Cuomo C.A."/>
            <person name="White T.C."/>
            <person name="Graser Y."/>
            <person name="Martinez-Rossi N."/>
            <person name="Heitman J."/>
            <person name="Young S.K."/>
            <person name="Zeng Q."/>
            <person name="Gargeya S."/>
            <person name="Abouelleil A."/>
            <person name="Alvarado L."/>
            <person name="Chapman S.B."/>
            <person name="Gainer-Dewar J."/>
            <person name="Goldberg J."/>
            <person name="Griggs A."/>
            <person name="Gujja S."/>
            <person name="Hansen M."/>
            <person name="Howarth C."/>
            <person name="Imamovic A."/>
            <person name="Larimer J."/>
            <person name="Martinez D."/>
            <person name="Murphy C."/>
            <person name="Pearson M.D."/>
            <person name="Persinoti G."/>
            <person name="Poon T."/>
            <person name="Priest M."/>
            <person name="Roberts A.D."/>
            <person name="Saif S."/>
            <person name="Shea T.D."/>
            <person name="Sykes S.N."/>
            <person name="Wortman J."/>
            <person name="Nusbaum C."/>
            <person name="Birren B."/>
        </authorList>
    </citation>
    <scope>NUCLEOTIDE SEQUENCE [LARGE SCALE GENOMIC DNA]</scope>
    <source>
        <strain evidence="3 4">MR816</strain>
    </source>
</reference>
<evidence type="ECO:0000256" key="1">
    <source>
        <dbReference type="SAM" id="MobiDB-lite"/>
    </source>
</evidence>
<keyword evidence="2" id="KW-0812">Transmembrane</keyword>
<evidence type="ECO:0000313" key="4">
    <source>
        <dbReference type="Proteomes" id="UP000024533"/>
    </source>
</evidence>
<feature type="transmembrane region" description="Helical" evidence="2">
    <location>
        <begin position="83"/>
        <end position="103"/>
    </location>
</feature>